<organism evidence="1 2">
    <name type="scientific">Parascedosporium putredinis</name>
    <dbReference type="NCBI Taxonomy" id="1442378"/>
    <lineage>
        <taxon>Eukaryota</taxon>
        <taxon>Fungi</taxon>
        <taxon>Dikarya</taxon>
        <taxon>Ascomycota</taxon>
        <taxon>Pezizomycotina</taxon>
        <taxon>Sordariomycetes</taxon>
        <taxon>Hypocreomycetidae</taxon>
        <taxon>Microascales</taxon>
        <taxon>Microascaceae</taxon>
        <taxon>Parascedosporium</taxon>
    </lineage>
</organism>
<dbReference type="Proteomes" id="UP000838763">
    <property type="component" value="Unassembled WGS sequence"/>
</dbReference>
<comment type="caution">
    <text evidence="1">The sequence shown here is derived from an EMBL/GenBank/DDBJ whole genome shotgun (WGS) entry which is preliminary data.</text>
</comment>
<evidence type="ECO:0000313" key="1">
    <source>
        <dbReference type="EMBL" id="CAI4213921.1"/>
    </source>
</evidence>
<evidence type="ECO:0000313" key="2">
    <source>
        <dbReference type="Proteomes" id="UP000838763"/>
    </source>
</evidence>
<gene>
    <name evidence="1" type="ORF">PPNO1_LOCUS3665</name>
</gene>
<dbReference type="EMBL" id="CALLCH030000009">
    <property type="protein sequence ID" value="CAI4213921.1"/>
    <property type="molecule type" value="Genomic_DNA"/>
</dbReference>
<protein>
    <submittedName>
        <fullName evidence="1">Uncharacterized protein</fullName>
    </submittedName>
</protein>
<keyword evidence="2" id="KW-1185">Reference proteome</keyword>
<dbReference type="AlphaFoldDB" id="A0A9P1H0X0"/>
<accession>A0A9P1H0X0</accession>
<reference evidence="1" key="1">
    <citation type="submission" date="2022-11" db="EMBL/GenBank/DDBJ databases">
        <authorList>
            <person name="Scott C."/>
            <person name="Bruce N."/>
        </authorList>
    </citation>
    <scope>NUCLEOTIDE SEQUENCE</scope>
</reference>
<proteinExistence type="predicted"/>
<sequence>MRRTYDATTRHATTVSTVNAVGGNEAMYGITVAVNLEAYRKMVWGTFSAMIGTLGEGEADHDGALTKVVQSDNGF</sequence>
<name>A0A9P1H0X0_9PEZI</name>